<evidence type="ECO:0000313" key="2">
    <source>
        <dbReference type="Proteomes" id="UP001054945"/>
    </source>
</evidence>
<proteinExistence type="predicted"/>
<keyword evidence="2" id="KW-1185">Reference proteome</keyword>
<accession>A0AAV4MYB5</accession>
<dbReference type="EMBL" id="BPLR01020281">
    <property type="protein sequence ID" value="GIX76715.1"/>
    <property type="molecule type" value="Genomic_DNA"/>
</dbReference>
<comment type="caution">
    <text evidence="1">The sequence shown here is derived from an EMBL/GenBank/DDBJ whole genome shotgun (WGS) entry which is preliminary data.</text>
</comment>
<sequence length="90" mass="9838">MENPRKTKISHNVCRVIVSGKGNLKSHLFFLMECTDGIKGGSGAFIRPRTREKGITPLVVGPIIPNDIRHEQSTGGLLLEGIAIREYPGL</sequence>
<dbReference type="AlphaFoldDB" id="A0AAV4MYB5"/>
<reference evidence="1 2" key="1">
    <citation type="submission" date="2021-06" db="EMBL/GenBank/DDBJ databases">
        <title>Caerostris extrusa draft genome.</title>
        <authorList>
            <person name="Kono N."/>
            <person name="Arakawa K."/>
        </authorList>
    </citation>
    <scope>NUCLEOTIDE SEQUENCE [LARGE SCALE GENOMIC DNA]</scope>
</reference>
<protein>
    <submittedName>
        <fullName evidence="1">Uncharacterized protein</fullName>
    </submittedName>
</protein>
<dbReference type="Proteomes" id="UP001054945">
    <property type="component" value="Unassembled WGS sequence"/>
</dbReference>
<organism evidence="1 2">
    <name type="scientific">Caerostris extrusa</name>
    <name type="common">Bark spider</name>
    <name type="synonym">Caerostris bankana</name>
    <dbReference type="NCBI Taxonomy" id="172846"/>
    <lineage>
        <taxon>Eukaryota</taxon>
        <taxon>Metazoa</taxon>
        <taxon>Ecdysozoa</taxon>
        <taxon>Arthropoda</taxon>
        <taxon>Chelicerata</taxon>
        <taxon>Arachnida</taxon>
        <taxon>Araneae</taxon>
        <taxon>Araneomorphae</taxon>
        <taxon>Entelegynae</taxon>
        <taxon>Araneoidea</taxon>
        <taxon>Araneidae</taxon>
        <taxon>Caerostris</taxon>
    </lineage>
</organism>
<evidence type="ECO:0000313" key="1">
    <source>
        <dbReference type="EMBL" id="GIX76715.1"/>
    </source>
</evidence>
<gene>
    <name evidence="1" type="ORF">CEXT_12151</name>
</gene>
<name>A0AAV4MYB5_CAEEX</name>